<reference evidence="2" key="1">
    <citation type="submission" date="2020-03" db="EMBL/GenBank/DDBJ databases">
        <title>A high-quality chromosome-level genome assembly of a woody plant with both climbing and erect habits, Rhamnella rubrinervis.</title>
        <authorList>
            <person name="Lu Z."/>
            <person name="Yang Y."/>
            <person name="Zhu X."/>
            <person name="Sun Y."/>
        </authorList>
    </citation>
    <scope>NUCLEOTIDE SEQUENCE</scope>
    <source>
        <strain evidence="2">BYM</strain>
        <tissue evidence="2">Leaf</tissue>
    </source>
</reference>
<feature type="region of interest" description="Disordered" evidence="1">
    <location>
        <begin position="88"/>
        <end position="108"/>
    </location>
</feature>
<dbReference type="Proteomes" id="UP000796880">
    <property type="component" value="Unassembled WGS sequence"/>
</dbReference>
<organism evidence="2 3">
    <name type="scientific">Rhamnella rubrinervis</name>
    <dbReference type="NCBI Taxonomy" id="2594499"/>
    <lineage>
        <taxon>Eukaryota</taxon>
        <taxon>Viridiplantae</taxon>
        <taxon>Streptophyta</taxon>
        <taxon>Embryophyta</taxon>
        <taxon>Tracheophyta</taxon>
        <taxon>Spermatophyta</taxon>
        <taxon>Magnoliopsida</taxon>
        <taxon>eudicotyledons</taxon>
        <taxon>Gunneridae</taxon>
        <taxon>Pentapetalae</taxon>
        <taxon>rosids</taxon>
        <taxon>fabids</taxon>
        <taxon>Rosales</taxon>
        <taxon>Rhamnaceae</taxon>
        <taxon>rhamnoid group</taxon>
        <taxon>Rhamneae</taxon>
        <taxon>Rhamnella</taxon>
    </lineage>
</organism>
<name>A0A8K0MS25_9ROSA</name>
<comment type="caution">
    <text evidence="2">The sequence shown here is derived from an EMBL/GenBank/DDBJ whole genome shotgun (WGS) entry which is preliminary data.</text>
</comment>
<evidence type="ECO:0000313" key="3">
    <source>
        <dbReference type="Proteomes" id="UP000796880"/>
    </source>
</evidence>
<evidence type="ECO:0000313" key="2">
    <source>
        <dbReference type="EMBL" id="KAF3456816.1"/>
    </source>
</evidence>
<sequence length="151" mass="17414">MKQKRSAIIEKAAAEKQIIARTKSFARVSRELEVKGDKNQLIETKERCEAEGLDMTIDEIFNSVVPPKSGYVQGFGHGPKPMSRALRLNEQRRKEAEDRAKSAKERNEELTKQIEELRARQDRIEDSLFQRIRADVQAHLQQERLNVDTPS</sequence>
<dbReference type="EMBL" id="VOIH02000001">
    <property type="protein sequence ID" value="KAF3456816.1"/>
    <property type="molecule type" value="Genomic_DNA"/>
</dbReference>
<evidence type="ECO:0000256" key="1">
    <source>
        <dbReference type="SAM" id="MobiDB-lite"/>
    </source>
</evidence>
<proteinExistence type="predicted"/>
<keyword evidence="3" id="KW-1185">Reference proteome</keyword>
<protein>
    <submittedName>
        <fullName evidence="2">Uncharacterized protein</fullName>
    </submittedName>
</protein>
<dbReference type="OrthoDB" id="1210003at2759"/>
<accession>A0A8K0MS25</accession>
<dbReference type="AlphaFoldDB" id="A0A8K0MS25"/>
<gene>
    <name evidence="2" type="ORF">FNV43_RR01470</name>
</gene>